<dbReference type="Proteomes" id="UP000042054">
    <property type="component" value="Unassembled WGS sequence"/>
</dbReference>
<protein>
    <recommendedName>
        <fullName evidence="3">Phage protein</fullName>
    </recommendedName>
</protein>
<evidence type="ECO:0000313" key="2">
    <source>
        <dbReference type="Proteomes" id="UP000042054"/>
    </source>
</evidence>
<sequence>MNIQNLMEVIGSKLHPVQLTNEFTVYIKLPTLDQFTKCDNSTNTIFHCVVDENGSQLFENTEQVEKVDLKYLTIMNTEINKVFQESMNVDTSETEKKNKK</sequence>
<evidence type="ECO:0008006" key="3">
    <source>
        <dbReference type="Google" id="ProtNLM"/>
    </source>
</evidence>
<reference evidence="1 2" key="1">
    <citation type="submission" date="2015-03" db="EMBL/GenBank/DDBJ databases">
        <authorList>
            <person name="Murphy D."/>
        </authorList>
    </citation>
    <scope>NUCLEOTIDE SEQUENCE [LARGE SCALE GENOMIC DNA]</scope>
    <source>
        <strain evidence="1 2">68/02</strain>
    </source>
</reference>
<dbReference type="EMBL" id="CTKE01000013">
    <property type="protein sequence ID" value="CQI92559.1"/>
    <property type="molecule type" value="Genomic_DNA"/>
</dbReference>
<dbReference type="AlphaFoldDB" id="A0A0U1HVC3"/>
<proteinExistence type="predicted"/>
<accession>A0A0U1HVC3</accession>
<dbReference type="OrthoDB" id="6637231at2"/>
<gene>
    <name evidence="1" type="ORF">ERS008555_02697</name>
</gene>
<name>A0A0U1HVC3_YERRO</name>
<dbReference type="RefSeq" id="WP_050535140.1">
    <property type="nucleotide sequence ID" value="NZ_CTKE01000013.1"/>
</dbReference>
<organism evidence="1 2">
    <name type="scientific">Yersinia rohdei</name>
    <dbReference type="NCBI Taxonomy" id="29485"/>
    <lineage>
        <taxon>Bacteria</taxon>
        <taxon>Pseudomonadati</taxon>
        <taxon>Pseudomonadota</taxon>
        <taxon>Gammaproteobacteria</taxon>
        <taxon>Enterobacterales</taxon>
        <taxon>Yersiniaceae</taxon>
        <taxon>Yersinia</taxon>
    </lineage>
</organism>
<evidence type="ECO:0000313" key="1">
    <source>
        <dbReference type="EMBL" id="CQI92559.1"/>
    </source>
</evidence>